<comment type="caution">
    <text evidence="1">The sequence shown here is derived from an EMBL/GenBank/DDBJ whole genome shotgun (WGS) entry which is preliminary data.</text>
</comment>
<sequence>DPDDRRSTSGFCIMFGPNLVSWCSRKQNLVARSSTEAEYRSMALATAELTWVQSLLTELQVPFATPTLYCDNLSAIALSHNPVLHSRTKHMELDIHFVREKVGNKDLTVQHVSTTDQLADIFTKPLSSGRFCELRSKLTVGPPQEPP</sequence>
<proteinExistence type="predicted"/>
<evidence type="ECO:0000313" key="1">
    <source>
        <dbReference type="EMBL" id="MCI25356.1"/>
    </source>
</evidence>
<accession>A0A392QP90</accession>
<dbReference type="SUPFAM" id="SSF56672">
    <property type="entry name" value="DNA/RNA polymerases"/>
    <property type="match status" value="1"/>
</dbReference>
<dbReference type="AlphaFoldDB" id="A0A392QP90"/>
<evidence type="ECO:0000313" key="2">
    <source>
        <dbReference type="Proteomes" id="UP000265520"/>
    </source>
</evidence>
<dbReference type="PANTHER" id="PTHR11439:SF455">
    <property type="entry name" value="RLK (RECEPTOR-LIKE PROTEIN KINASE) 8, PUTATIVE-RELATED"/>
    <property type="match status" value="1"/>
</dbReference>
<dbReference type="CDD" id="cd09272">
    <property type="entry name" value="RNase_HI_RT_Ty1"/>
    <property type="match status" value="1"/>
</dbReference>
<reference evidence="1 2" key="1">
    <citation type="journal article" date="2018" name="Front. Plant Sci.">
        <title>Red Clover (Trifolium pratense) and Zigzag Clover (T. medium) - A Picture of Genomic Similarities and Differences.</title>
        <authorList>
            <person name="Dluhosova J."/>
            <person name="Istvanek J."/>
            <person name="Nedelnik J."/>
            <person name="Repkova J."/>
        </authorList>
    </citation>
    <scope>NUCLEOTIDE SEQUENCE [LARGE SCALE GENOMIC DNA]</scope>
    <source>
        <strain evidence="2">cv. 10/8</strain>
        <tissue evidence="1">Leaf</tissue>
    </source>
</reference>
<keyword evidence="2" id="KW-1185">Reference proteome</keyword>
<dbReference type="EMBL" id="LXQA010146775">
    <property type="protein sequence ID" value="MCI25356.1"/>
    <property type="molecule type" value="Genomic_DNA"/>
</dbReference>
<protein>
    <submittedName>
        <fullName evidence="1">Disease resistance protein</fullName>
    </submittedName>
</protein>
<dbReference type="PANTHER" id="PTHR11439">
    <property type="entry name" value="GAG-POL-RELATED RETROTRANSPOSON"/>
    <property type="match status" value="1"/>
</dbReference>
<feature type="non-terminal residue" evidence="1">
    <location>
        <position position="1"/>
    </location>
</feature>
<name>A0A392QP90_9FABA</name>
<dbReference type="Proteomes" id="UP000265520">
    <property type="component" value="Unassembled WGS sequence"/>
</dbReference>
<organism evidence="1 2">
    <name type="scientific">Trifolium medium</name>
    <dbReference type="NCBI Taxonomy" id="97028"/>
    <lineage>
        <taxon>Eukaryota</taxon>
        <taxon>Viridiplantae</taxon>
        <taxon>Streptophyta</taxon>
        <taxon>Embryophyta</taxon>
        <taxon>Tracheophyta</taxon>
        <taxon>Spermatophyta</taxon>
        <taxon>Magnoliopsida</taxon>
        <taxon>eudicotyledons</taxon>
        <taxon>Gunneridae</taxon>
        <taxon>Pentapetalae</taxon>
        <taxon>rosids</taxon>
        <taxon>fabids</taxon>
        <taxon>Fabales</taxon>
        <taxon>Fabaceae</taxon>
        <taxon>Papilionoideae</taxon>
        <taxon>50 kb inversion clade</taxon>
        <taxon>NPAAA clade</taxon>
        <taxon>Hologalegina</taxon>
        <taxon>IRL clade</taxon>
        <taxon>Trifolieae</taxon>
        <taxon>Trifolium</taxon>
    </lineage>
</organism>
<dbReference type="InterPro" id="IPR043502">
    <property type="entry name" value="DNA/RNA_pol_sf"/>
</dbReference>